<proteinExistence type="predicted"/>
<keyword evidence="1" id="KW-0732">Signal</keyword>
<dbReference type="AlphaFoldDB" id="A0A2D4JFU2"/>
<reference evidence="2" key="1">
    <citation type="submission" date="2017-07" db="EMBL/GenBank/DDBJ databases">
        <authorList>
            <person name="Mikheyev A."/>
            <person name="Grau M."/>
        </authorList>
    </citation>
    <scope>NUCLEOTIDE SEQUENCE</scope>
    <source>
        <tissue evidence="2">Venom_gland</tissue>
    </source>
</reference>
<reference evidence="2" key="2">
    <citation type="submission" date="2017-11" db="EMBL/GenBank/DDBJ databases">
        <title>Coralsnake Venomics: Analyses of Venom Gland Transcriptomes and Proteomes of Six Brazilian Taxa.</title>
        <authorList>
            <person name="Aird S.D."/>
            <person name="Jorge da Silva N."/>
            <person name="Qiu L."/>
            <person name="Villar-Briones A."/>
            <person name="Aparecida-Saddi V."/>
            <person name="Campos-Telles M.P."/>
            <person name="Grau M."/>
            <person name="Mikheyev A.S."/>
        </authorList>
    </citation>
    <scope>NUCLEOTIDE SEQUENCE</scope>
    <source>
        <tissue evidence="2">Venom_gland</tissue>
    </source>
</reference>
<organism evidence="2">
    <name type="scientific">Micrurus lemniscatus lemniscatus</name>
    <dbReference type="NCBI Taxonomy" id="129467"/>
    <lineage>
        <taxon>Eukaryota</taxon>
        <taxon>Metazoa</taxon>
        <taxon>Chordata</taxon>
        <taxon>Craniata</taxon>
        <taxon>Vertebrata</taxon>
        <taxon>Euteleostomi</taxon>
        <taxon>Lepidosauria</taxon>
        <taxon>Squamata</taxon>
        <taxon>Bifurcata</taxon>
        <taxon>Unidentata</taxon>
        <taxon>Episquamata</taxon>
        <taxon>Toxicofera</taxon>
        <taxon>Serpentes</taxon>
        <taxon>Colubroidea</taxon>
        <taxon>Elapidae</taxon>
        <taxon>Elapinae</taxon>
        <taxon>Micrurus</taxon>
    </lineage>
</organism>
<protein>
    <submittedName>
        <fullName evidence="2">Uncharacterized protein</fullName>
    </submittedName>
</protein>
<accession>A0A2D4JFU2</accession>
<evidence type="ECO:0000313" key="2">
    <source>
        <dbReference type="EMBL" id="LAA95329.1"/>
    </source>
</evidence>
<dbReference type="EMBL" id="IACK01190857">
    <property type="protein sequence ID" value="LAA95329.1"/>
    <property type="molecule type" value="Transcribed_RNA"/>
</dbReference>
<name>A0A2D4JFU2_MICLE</name>
<evidence type="ECO:0000256" key="1">
    <source>
        <dbReference type="SAM" id="SignalP"/>
    </source>
</evidence>
<feature type="signal peptide" evidence="1">
    <location>
        <begin position="1"/>
        <end position="21"/>
    </location>
</feature>
<feature type="chain" id="PRO_5013608803" evidence="1">
    <location>
        <begin position="22"/>
        <end position="140"/>
    </location>
</feature>
<sequence length="140" mass="15880">MYLVPYIWSLSLSVLLEGSACQGIPSPWRRQNRITPAPQKHVFNVYQGEIRYSCLRVQTACFSLDCLEEGLSLAFLEEKKWFIFVFILGGPGLQDPPRLHSLPPLFLKRIFMHFVPVAGTGLASPSPLHPGNFLRQLQIK</sequence>